<dbReference type="Pfam" id="PF08240">
    <property type="entry name" value="ADH_N"/>
    <property type="match status" value="1"/>
</dbReference>
<feature type="non-terminal residue" evidence="8">
    <location>
        <position position="1"/>
    </location>
</feature>
<dbReference type="Gene3D" id="3.40.50.720">
    <property type="entry name" value="NAD(P)-binding Rossmann-like Domain"/>
    <property type="match status" value="1"/>
</dbReference>
<dbReference type="GO" id="GO:0003939">
    <property type="term" value="F:L-iditol 2-dehydrogenase (NAD+) activity"/>
    <property type="evidence" value="ECO:0007669"/>
    <property type="project" value="TreeGrafter"/>
</dbReference>
<keyword evidence="5" id="KW-0560">Oxidoreductase</keyword>
<reference evidence="8 9" key="1">
    <citation type="submission" date="2015-08" db="EMBL/GenBank/DDBJ databases">
        <title>Ancestral chromatin configuration constrains chromatin evolution on differentiating sex chromosomes in Drosophila.</title>
        <authorList>
            <person name="Zhou Q."/>
            <person name="Bachtrog D."/>
        </authorList>
    </citation>
    <scope>NUCLEOTIDE SEQUENCE [LARGE SCALE GENOMIC DNA]</scope>
    <source>
        <tissue evidence="8">Whole larvae</tissue>
    </source>
</reference>
<dbReference type="InterPro" id="IPR013154">
    <property type="entry name" value="ADH-like_N"/>
</dbReference>
<name>A0A0M5J7F1_DROBS</name>
<dbReference type="GO" id="GO:0006062">
    <property type="term" value="P:sorbitol catabolic process"/>
    <property type="evidence" value="ECO:0007669"/>
    <property type="project" value="TreeGrafter"/>
</dbReference>
<sequence length="1235" mass="135512">LSQISRCLRYHAPLCRASRLLHGSYRQWRRLSNWQPLQPPRSSSMLMRVQLYSQRNANVFTFNGNAMLRKRVSFTTSLEDTKQTVVPVGVITPETKDGKELKIIIVPLDLANQDAEALKHTLESINQLRKYASEIEAFTNSMTEDFSSKDAAAVSEEKQLGNALMPEVEGMNFWESYAISRVKAPAAEPLEAAAATATAVATEATPTMPTTPNPGSPNTPYVPLQTPLQPNVIPTTTPPLQPSTMPFGDPMVPQINATAVVSKSLNDADMEQIIIDVPKSLGEQLNDMAISSMQLSFEMDMTNVRDVILHGESAQVREAPSLCDDPMVCLETKVEVDSAHEITNTLPIRFNALIKGTVEIDANKLNPEQLSEEHLPEYNDTVTSIAANICSTALQRGFPTDLNETTATTATAPESAAAETLAAEAIASYNKAKLTAEKRIAMKRHQAEMASQKLQWITPEFEVREMGTLSLPQEVEVPYLKDGCKYPIIKPKKKCPKKCPLDDPCKENPCKRPKKPQKPKKAASTTEITAMADKKDTCGKGKDAKGKDGKDKKDPCAKFKKGKDGKDGKKDPCAKGKDGKDGKAKKDPCAKFKKGKDGKGKKDPCAKKDAKKDPCAKKDAKKDPCAKGKDGKDGKAKKDPCAKFKKGKDGKGKKDPCAKKDAKKDPCAKKDAKKDPCKKKFSTYPVSKFYTSNGATSRRSLSTSLSSGFVDLKLENQKSHLSYNLKPRFMGYSSLARCLINKQRSSPARFPVYSTLVRRHYGGLRSKQAGVKQPCPEFSMAKYYSKGPGKSEDGKCSVLTTKMPANRKETKKRADGLRTDCFGLDEECPKNRCTGNCGPIKKPVKKCDRSKQNKGKGADLSLSRKRYMSLISEKTATVSEPLDSVERDTACTPIEVVRIPTSYKISKHWMPRPVVKQFDVLIRTGSVALTGSDIHVYENANRELDSMTLGHDATGFVEEIGSCVHHLRVGDRVVMESALSCGICEFCKQGLYNICSDLVYNGFMGSHQSHPADLCHRLPDDISMEVGTLTQTLALGCQACFKANITPTSNVLIIGSSPTAVSAAMCATAIGAKRVAIASNMNASLDTIKQDFNFNTISFDANALFGEVLESIYTQFKDWPNCVINCAITPMTMNLAVMALQPCSVCILAECETECASFNALDVLMKNIRLIPSFRSANMYPTALQLMKSGRAPMHKFIARAFPWSELEDAFRCAQHESNVGLRKVIVNNCVQNDI</sequence>
<dbReference type="Proteomes" id="UP000494163">
    <property type="component" value="Chromosome 3R"/>
</dbReference>
<evidence type="ECO:0000256" key="3">
    <source>
        <dbReference type="ARBA" id="ARBA00022723"/>
    </source>
</evidence>
<dbReference type="AlphaFoldDB" id="A0A0M5J7F1"/>
<comment type="cofactor">
    <cofactor evidence="1">
        <name>Zn(2+)</name>
        <dbReference type="ChEBI" id="CHEBI:29105"/>
    </cofactor>
</comment>
<evidence type="ECO:0000256" key="2">
    <source>
        <dbReference type="ARBA" id="ARBA00008072"/>
    </source>
</evidence>
<gene>
    <name evidence="8" type="ORF">Dbus_chr3Rg2068</name>
</gene>
<dbReference type="STRING" id="30019.A0A0M5J7F1"/>
<dbReference type="OMA" id="CAKKKED"/>
<dbReference type="InterPro" id="IPR036291">
    <property type="entry name" value="NAD(P)-bd_dom_sf"/>
</dbReference>
<dbReference type="InterPro" id="IPR011032">
    <property type="entry name" value="GroES-like_sf"/>
</dbReference>
<comment type="similarity">
    <text evidence="2">Belongs to the zinc-containing alcohol dehydrogenase family.</text>
</comment>
<keyword evidence="3" id="KW-0479">Metal-binding</keyword>
<accession>A0A0M5J7F1</accession>
<dbReference type="Gene3D" id="3.90.180.10">
    <property type="entry name" value="Medium-chain alcohol dehydrogenases, catalytic domain"/>
    <property type="match status" value="1"/>
</dbReference>
<evidence type="ECO:0000256" key="5">
    <source>
        <dbReference type="ARBA" id="ARBA00023002"/>
    </source>
</evidence>
<organism evidence="8 9">
    <name type="scientific">Drosophila busckii</name>
    <name type="common">Fruit fly</name>
    <dbReference type="NCBI Taxonomy" id="30019"/>
    <lineage>
        <taxon>Eukaryota</taxon>
        <taxon>Metazoa</taxon>
        <taxon>Ecdysozoa</taxon>
        <taxon>Arthropoda</taxon>
        <taxon>Hexapoda</taxon>
        <taxon>Insecta</taxon>
        <taxon>Pterygota</taxon>
        <taxon>Neoptera</taxon>
        <taxon>Endopterygota</taxon>
        <taxon>Diptera</taxon>
        <taxon>Brachycera</taxon>
        <taxon>Muscomorpha</taxon>
        <taxon>Ephydroidea</taxon>
        <taxon>Drosophilidae</taxon>
        <taxon>Drosophila</taxon>
    </lineage>
</organism>
<evidence type="ECO:0000259" key="7">
    <source>
        <dbReference type="Pfam" id="PF08240"/>
    </source>
</evidence>
<evidence type="ECO:0000313" key="9">
    <source>
        <dbReference type="Proteomes" id="UP000494163"/>
    </source>
</evidence>
<dbReference type="PANTHER" id="PTHR43161">
    <property type="entry name" value="SORBITOL DEHYDROGENASE"/>
    <property type="match status" value="1"/>
</dbReference>
<dbReference type="EMBL" id="CP012526">
    <property type="protein sequence ID" value="ALC47318.1"/>
    <property type="molecule type" value="Genomic_DNA"/>
</dbReference>
<evidence type="ECO:0000313" key="8">
    <source>
        <dbReference type="EMBL" id="ALC47318.1"/>
    </source>
</evidence>
<evidence type="ECO:0000256" key="1">
    <source>
        <dbReference type="ARBA" id="ARBA00001947"/>
    </source>
</evidence>
<dbReference type="PANTHER" id="PTHR43161:SF9">
    <property type="entry name" value="SORBITOL DEHYDROGENASE"/>
    <property type="match status" value="1"/>
</dbReference>
<keyword evidence="9" id="KW-1185">Reference proteome</keyword>
<keyword evidence="4" id="KW-0862">Zinc</keyword>
<feature type="compositionally biased region" description="Basic residues" evidence="6">
    <location>
        <begin position="511"/>
        <end position="521"/>
    </location>
</feature>
<dbReference type="SUPFAM" id="SSF50129">
    <property type="entry name" value="GroES-like"/>
    <property type="match status" value="1"/>
</dbReference>
<feature type="domain" description="Alcohol dehydrogenase-like N-terminal" evidence="7">
    <location>
        <begin position="919"/>
        <end position="1020"/>
    </location>
</feature>
<proteinExistence type="inferred from homology"/>
<dbReference type="SMR" id="A0A0M5J7F1"/>
<protein>
    <submittedName>
        <fullName evidence="8">CG4836</fullName>
    </submittedName>
</protein>
<dbReference type="OrthoDB" id="3941538at2759"/>
<feature type="non-terminal residue" evidence="8">
    <location>
        <position position="1235"/>
    </location>
</feature>
<feature type="region of interest" description="Disordered" evidence="6">
    <location>
        <begin position="506"/>
        <end position="677"/>
    </location>
</feature>
<dbReference type="GO" id="GO:0046872">
    <property type="term" value="F:metal ion binding"/>
    <property type="evidence" value="ECO:0007669"/>
    <property type="project" value="UniProtKB-KW"/>
</dbReference>
<evidence type="ECO:0000256" key="6">
    <source>
        <dbReference type="SAM" id="MobiDB-lite"/>
    </source>
</evidence>
<feature type="compositionally biased region" description="Basic and acidic residues" evidence="6">
    <location>
        <begin position="532"/>
        <end position="675"/>
    </location>
</feature>
<dbReference type="SUPFAM" id="SSF51735">
    <property type="entry name" value="NAD(P)-binding Rossmann-fold domains"/>
    <property type="match status" value="1"/>
</dbReference>
<evidence type="ECO:0000256" key="4">
    <source>
        <dbReference type="ARBA" id="ARBA00022833"/>
    </source>
</evidence>